<evidence type="ECO:0000313" key="2">
    <source>
        <dbReference type="EMBL" id="MPM43406.1"/>
    </source>
</evidence>
<protein>
    <submittedName>
        <fullName evidence="2">Uncharacterized protein</fullName>
    </submittedName>
</protein>
<dbReference type="AlphaFoldDB" id="A0A644ZRM0"/>
<feature type="region of interest" description="Disordered" evidence="1">
    <location>
        <begin position="1"/>
        <end position="22"/>
    </location>
</feature>
<organism evidence="2">
    <name type="scientific">bioreactor metagenome</name>
    <dbReference type="NCBI Taxonomy" id="1076179"/>
    <lineage>
        <taxon>unclassified sequences</taxon>
        <taxon>metagenomes</taxon>
        <taxon>ecological metagenomes</taxon>
    </lineage>
</organism>
<sequence>MNCTSRFRPLAKANRPPSARQAREEAVLTNDVLPTEAILPCPPFASAARKGDVLTNDFPLSWAAFQQPPCAGLSCRQQEGRTVKPVRPIAGIDARVPFPYKPPRDSRSGFILLHRGFIRRAALQTPRPAEEPPLNIPRPAKAS</sequence>
<evidence type="ECO:0000256" key="1">
    <source>
        <dbReference type="SAM" id="MobiDB-lite"/>
    </source>
</evidence>
<feature type="region of interest" description="Disordered" evidence="1">
    <location>
        <begin position="122"/>
        <end position="143"/>
    </location>
</feature>
<proteinExistence type="predicted"/>
<name>A0A644ZRM0_9ZZZZ</name>
<gene>
    <name evidence="2" type="ORF">SDC9_90079</name>
</gene>
<dbReference type="EMBL" id="VSSQ01010092">
    <property type="protein sequence ID" value="MPM43406.1"/>
    <property type="molecule type" value="Genomic_DNA"/>
</dbReference>
<accession>A0A644ZRM0</accession>
<comment type="caution">
    <text evidence="2">The sequence shown here is derived from an EMBL/GenBank/DDBJ whole genome shotgun (WGS) entry which is preliminary data.</text>
</comment>
<reference evidence="2" key="1">
    <citation type="submission" date="2019-08" db="EMBL/GenBank/DDBJ databases">
        <authorList>
            <person name="Kucharzyk K."/>
            <person name="Murdoch R.W."/>
            <person name="Higgins S."/>
            <person name="Loffler F."/>
        </authorList>
    </citation>
    <scope>NUCLEOTIDE SEQUENCE</scope>
</reference>